<sequence length="169" mass="19824">MQLRNELEPDLKTAEQRYPKVLEAILAYTNFCDEHGDEELTEYKKLEDKLHSLTGKDMSRFNLGEWWEEEGAEPLAFKISLPDPVFNGDITREELREIVKRLKTFGEPVEGDDSFSDQFGLYLDGYYHSLLSFNFKGYDPKLFQRNKDKNGKYFEYSADEIVARIMTIL</sequence>
<proteinExistence type="predicted"/>
<reference evidence="1" key="1">
    <citation type="submission" date="2023-07" db="EMBL/GenBank/DDBJ databases">
        <title>Sorghum-associated microbial communities from plants grown in Nebraska, USA.</title>
        <authorList>
            <person name="Schachtman D."/>
        </authorList>
    </citation>
    <scope>NUCLEOTIDE SEQUENCE</scope>
    <source>
        <strain evidence="1">2697</strain>
    </source>
</reference>
<keyword evidence="2" id="KW-1185">Reference proteome</keyword>
<organism evidence="1 2">
    <name type="scientific">Pedobacter africanus</name>
    <dbReference type="NCBI Taxonomy" id="151894"/>
    <lineage>
        <taxon>Bacteria</taxon>
        <taxon>Pseudomonadati</taxon>
        <taxon>Bacteroidota</taxon>
        <taxon>Sphingobacteriia</taxon>
        <taxon>Sphingobacteriales</taxon>
        <taxon>Sphingobacteriaceae</taxon>
        <taxon>Pedobacter</taxon>
    </lineage>
</organism>
<protein>
    <submittedName>
        <fullName evidence="1">Uncharacterized protein</fullName>
    </submittedName>
</protein>
<dbReference type="EMBL" id="JAVDTF010000004">
    <property type="protein sequence ID" value="MDR6785543.1"/>
    <property type="molecule type" value="Genomic_DNA"/>
</dbReference>
<name>A0ACC6L2E5_9SPHI</name>
<evidence type="ECO:0000313" key="1">
    <source>
        <dbReference type="EMBL" id="MDR6785543.1"/>
    </source>
</evidence>
<accession>A0ACC6L2E5</accession>
<gene>
    <name evidence="1" type="ORF">J2X78_004128</name>
</gene>
<evidence type="ECO:0000313" key="2">
    <source>
        <dbReference type="Proteomes" id="UP001246858"/>
    </source>
</evidence>
<comment type="caution">
    <text evidence="1">The sequence shown here is derived from an EMBL/GenBank/DDBJ whole genome shotgun (WGS) entry which is preliminary data.</text>
</comment>
<dbReference type="Proteomes" id="UP001246858">
    <property type="component" value="Unassembled WGS sequence"/>
</dbReference>